<dbReference type="InterPro" id="IPR009057">
    <property type="entry name" value="Homeodomain-like_sf"/>
</dbReference>
<sequence>MKISNDIIGRINKALLFIDENLQTKLLLDNVAKEACYSPYHFHRLFTAVVGETFTNYIQRKRIERAAIFLLKNKPVTISEIAEVVGFTNVSSFSRSFKKYYGVSPKELKESTEDKFSKICITESKKGQITITLEKYISNIDNHLNFITMNASVKIETINAIEVAYISHIGNPEKLGDTFDKLIKWAYPKGLMTDTTKMATIYHDSPKITTLDKMRMSACIVLEKALKTDGEVGLRTIPAGKYAIASYEITIDKFEKAWEAVFVWLSQKGFKVRVAEPFEIYHNDFNMHPEKKCIVDFYVPVENS</sequence>
<keyword evidence="6" id="KW-1185">Reference proteome</keyword>
<dbReference type="InterPro" id="IPR011256">
    <property type="entry name" value="Reg_factor_effector_dom_sf"/>
</dbReference>
<keyword evidence="2" id="KW-0238">DNA-binding</keyword>
<dbReference type="InterPro" id="IPR029442">
    <property type="entry name" value="GyrI-like"/>
</dbReference>
<dbReference type="PANTHER" id="PTHR40055">
    <property type="entry name" value="TRANSCRIPTIONAL REGULATOR YGIV-RELATED"/>
    <property type="match status" value="1"/>
</dbReference>
<dbReference type="InterPro" id="IPR018062">
    <property type="entry name" value="HTH_AraC-typ_CS"/>
</dbReference>
<reference evidence="5 6" key="1">
    <citation type="submission" date="2024-05" db="EMBL/GenBank/DDBJ databases">
        <authorList>
            <person name="Duchaud E."/>
        </authorList>
    </citation>
    <scope>NUCLEOTIDE SEQUENCE [LARGE SCALE GENOMIC DNA]</scope>
    <source>
        <strain evidence="5">Ena-SAMPLE-TAB-13-05-2024-13:56:06:370-140305</strain>
    </source>
</reference>
<dbReference type="EMBL" id="CAXJRC010000005">
    <property type="protein sequence ID" value="CAL2105245.1"/>
    <property type="molecule type" value="Genomic_DNA"/>
</dbReference>
<dbReference type="Gene3D" id="3.20.80.10">
    <property type="entry name" value="Regulatory factor, effector binding domain"/>
    <property type="match status" value="1"/>
</dbReference>
<keyword evidence="1" id="KW-0805">Transcription regulation</keyword>
<keyword evidence="3" id="KW-0804">Transcription</keyword>
<dbReference type="InterPro" id="IPR020449">
    <property type="entry name" value="Tscrpt_reg_AraC-type_HTH"/>
</dbReference>
<dbReference type="Proteomes" id="UP001497602">
    <property type="component" value="Unassembled WGS sequence"/>
</dbReference>
<protein>
    <submittedName>
        <fullName evidence="5">AraC family transcriptional regulator</fullName>
    </submittedName>
</protein>
<evidence type="ECO:0000259" key="4">
    <source>
        <dbReference type="PROSITE" id="PS01124"/>
    </source>
</evidence>
<comment type="caution">
    <text evidence="5">The sequence shown here is derived from an EMBL/GenBank/DDBJ whole genome shotgun (WGS) entry which is preliminary data.</text>
</comment>
<evidence type="ECO:0000256" key="1">
    <source>
        <dbReference type="ARBA" id="ARBA00023015"/>
    </source>
</evidence>
<dbReference type="Pfam" id="PF06445">
    <property type="entry name" value="GyrI-like"/>
    <property type="match status" value="1"/>
</dbReference>
<organism evidence="5 6">
    <name type="scientific">Tenacibaculum vairaonense</name>
    <dbReference type="NCBI Taxonomy" id="3137860"/>
    <lineage>
        <taxon>Bacteria</taxon>
        <taxon>Pseudomonadati</taxon>
        <taxon>Bacteroidota</taxon>
        <taxon>Flavobacteriia</taxon>
        <taxon>Flavobacteriales</taxon>
        <taxon>Flavobacteriaceae</taxon>
        <taxon>Tenacibaculum</taxon>
    </lineage>
</organism>
<dbReference type="PRINTS" id="PR00032">
    <property type="entry name" value="HTHARAC"/>
</dbReference>
<evidence type="ECO:0000313" key="6">
    <source>
        <dbReference type="Proteomes" id="UP001497602"/>
    </source>
</evidence>
<evidence type="ECO:0000313" key="5">
    <source>
        <dbReference type="EMBL" id="CAL2105245.1"/>
    </source>
</evidence>
<dbReference type="SMART" id="SM00342">
    <property type="entry name" value="HTH_ARAC"/>
    <property type="match status" value="1"/>
</dbReference>
<name>A0ABM9PI13_9FLAO</name>
<dbReference type="SUPFAM" id="SSF46689">
    <property type="entry name" value="Homeodomain-like"/>
    <property type="match status" value="2"/>
</dbReference>
<gene>
    <name evidence="5" type="ORF">T190115A13A_140012</name>
</gene>
<dbReference type="Gene3D" id="1.10.10.60">
    <property type="entry name" value="Homeodomain-like"/>
    <property type="match status" value="2"/>
</dbReference>
<proteinExistence type="predicted"/>
<dbReference type="InterPro" id="IPR018060">
    <property type="entry name" value="HTH_AraC"/>
</dbReference>
<dbReference type="PROSITE" id="PS00041">
    <property type="entry name" value="HTH_ARAC_FAMILY_1"/>
    <property type="match status" value="1"/>
</dbReference>
<evidence type="ECO:0000256" key="2">
    <source>
        <dbReference type="ARBA" id="ARBA00023125"/>
    </source>
</evidence>
<accession>A0ABM9PI13</accession>
<feature type="domain" description="HTH araC/xylS-type" evidence="4">
    <location>
        <begin position="12"/>
        <end position="111"/>
    </location>
</feature>
<dbReference type="InterPro" id="IPR050908">
    <property type="entry name" value="SmbC-like"/>
</dbReference>
<dbReference type="PROSITE" id="PS01124">
    <property type="entry name" value="HTH_ARAC_FAMILY_2"/>
    <property type="match status" value="1"/>
</dbReference>
<dbReference type="InterPro" id="IPR010499">
    <property type="entry name" value="AraC_E-bd"/>
</dbReference>
<dbReference type="Pfam" id="PF12833">
    <property type="entry name" value="HTH_18"/>
    <property type="match status" value="1"/>
</dbReference>
<dbReference type="SMART" id="SM00871">
    <property type="entry name" value="AraC_E_bind"/>
    <property type="match status" value="1"/>
</dbReference>
<dbReference type="PANTHER" id="PTHR40055:SF1">
    <property type="entry name" value="TRANSCRIPTIONAL REGULATOR YGIV-RELATED"/>
    <property type="match status" value="1"/>
</dbReference>
<dbReference type="RefSeq" id="WP_348737095.1">
    <property type="nucleotide sequence ID" value="NZ_CAXJRC010000005.1"/>
</dbReference>
<evidence type="ECO:0000256" key="3">
    <source>
        <dbReference type="ARBA" id="ARBA00023163"/>
    </source>
</evidence>
<dbReference type="SUPFAM" id="SSF55136">
    <property type="entry name" value="Probable bacterial effector-binding domain"/>
    <property type="match status" value="1"/>
</dbReference>